<dbReference type="Pfam" id="PF00005">
    <property type="entry name" value="ABC_tran"/>
    <property type="match status" value="1"/>
</dbReference>
<name>A0ABS5FWK3_9BRAD</name>
<dbReference type="InterPro" id="IPR003593">
    <property type="entry name" value="AAA+_ATPase"/>
</dbReference>
<evidence type="ECO:0000256" key="3">
    <source>
        <dbReference type="ARBA" id="ARBA00022741"/>
    </source>
</evidence>
<dbReference type="Gene3D" id="3.40.50.300">
    <property type="entry name" value="P-loop containing nucleotide triphosphate hydrolases"/>
    <property type="match status" value="1"/>
</dbReference>
<gene>
    <name evidence="8" type="ORF">JQ615_37575</name>
</gene>
<keyword evidence="3" id="KW-0547">Nucleotide-binding</keyword>
<evidence type="ECO:0000256" key="5">
    <source>
        <dbReference type="ARBA" id="ARBA00022970"/>
    </source>
</evidence>
<dbReference type="SUPFAM" id="SSF52540">
    <property type="entry name" value="P-loop containing nucleoside triphosphate hydrolases"/>
    <property type="match status" value="1"/>
</dbReference>
<organism evidence="8 9">
    <name type="scientific">Bradyrhizobium jicamae</name>
    <dbReference type="NCBI Taxonomy" id="280332"/>
    <lineage>
        <taxon>Bacteria</taxon>
        <taxon>Pseudomonadati</taxon>
        <taxon>Pseudomonadota</taxon>
        <taxon>Alphaproteobacteria</taxon>
        <taxon>Hyphomicrobiales</taxon>
        <taxon>Nitrobacteraceae</taxon>
        <taxon>Bradyrhizobium</taxon>
    </lineage>
</organism>
<protein>
    <submittedName>
        <fullName evidence="8">ABC transporter ATP-binding protein</fullName>
    </submittedName>
</protein>
<keyword evidence="9" id="KW-1185">Reference proteome</keyword>
<dbReference type="InterPro" id="IPR052156">
    <property type="entry name" value="BCAA_Transport_ATP-bd_LivF"/>
</dbReference>
<comment type="similarity">
    <text evidence="1">Belongs to the ABC transporter superfamily.</text>
</comment>
<comment type="caution">
    <text evidence="8">The sequence shown here is derived from an EMBL/GenBank/DDBJ whole genome shotgun (WGS) entry which is preliminary data.</text>
</comment>
<evidence type="ECO:0000256" key="2">
    <source>
        <dbReference type="ARBA" id="ARBA00022448"/>
    </source>
</evidence>
<dbReference type="InterPro" id="IPR003439">
    <property type="entry name" value="ABC_transporter-like_ATP-bd"/>
</dbReference>
<dbReference type="PANTHER" id="PTHR43820:SF4">
    <property type="entry name" value="HIGH-AFFINITY BRANCHED-CHAIN AMINO ACID TRANSPORT ATP-BINDING PROTEIN LIVF"/>
    <property type="match status" value="1"/>
</dbReference>
<dbReference type="SMART" id="SM00382">
    <property type="entry name" value="AAA"/>
    <property type="match status" value="1"/>
</dbReference>
<accession>A0ABS5FWK3</accession>
<reference evidence="9" key="1">
    <citation type="journal article" date="2021" name="ISME J.">
        <title>Evolutionary origin and ecological implication of a unique nif island in free-living Bradyrhizobium lineages.</title>
        <authorList>
            <person name="Tao J."/>
        </authorList>
    </citation>
    <scope>NUCLEOTIDE SEQUENCE [LARGE SCALE GENOMIC DNA]</scope>
    <source>
        <strain evidence="9">SZCCT0434</strain>
    </source>
</reference>
<evidence type="ECO:0000256" key="4">
    <source>
        <dbReference type="ARBA" id="ARBA00022840"/>
    </source>
</evidence>
<keyword evidence="5" id="KW-0029">Amino-acid transport</keyword>
<dbReference type="GO" id="GO:0005524">
    <property type="term" value="F:ATP binding"/>
    <property type="evidence" value="ECO:0007669"/>
    <property type="project" value="UniProtKB-KW"/>
</dbReference>
<evidence type="ECO:0000313" key="8">
    <source>
        <dbReference type="EMBL" id="MBR0801085.1"/>
    </source>
</evidence>
<evidence type="ECO:0000256" key="1">
    <source>
        <dbReference type="ARBA" id="ARBA00005417"/>
    </source>
</evidence>
<evidence type="ECO:0000313" key="9">
    <source>
        <dbReference type="Proteomes" id="UP001315278"/>
    </source>
</evidence>
<proteinExistence type="inferred from homology"/>
<dbReference type="InterPro" id="IPR017871">
    <property type="entry name" value="ABC_transporter-like_CS"/>
</dbReference>
<feature type="domain" description="ABC transporter" evidence="7">
    <location>
        <begin position="2"/>
        <end position="232"/>
    </location>
</feature>
<comment type="function">
    <text evidence="6">Involved in beta-(1--&gt;2)glucan export. Transmembrane domains (TMD) form a pore in the inner membrane and the ATP-binding domain (NBD) is responsible for energy generation.</text>
</comment>
<keyword evidence="2" id="KW-0813">Transport</keyword>
<dbReference type="Proteomes" id="UP001315278">
    <property type="component" value="Unassembled WGS sequence"/>
</dbReference>
<dbReference type="PROSITE" id="PS50893">
    <property type="entry name" value="ABC_TRANSPORTER_2"/>
    <property type="match status" value="1"/>
</dbReference>
<keyword evidence="4 8" id="KW-0067">ATP-binding</keyword>
<dbReference type="PROSITE" id="PS00211">
    <property type="entry name" value="ABC_TRANSPORTER_1"/>
    <property type="match status" value="1"/>
</dbReference>
<sequence>MLEIENLSVSYGRNEAVRGISFAVPDASIVALVGANGAGKTSTLNAITGLVSSSGRIVSDGRVLTGLTTDNRVRLGVAQVAEGRQLFPLMSVRENLELGGYLCRAAESRQRLTVLMERFPVLAERADQFAGTLSGGEQQMVAICRALMSAPQVLLIDEPCLGLAPIIIRKVTAILRELHGTGLTILIAEQNASFAAAVADRLILLENGRIRAEGSPNEVLGQPQFRQAYLGV</sequence>
<evidence type="ECO:0000259" key="7">
    <source>
        <dbReference type="PROSITE" id="PS50893"/>
    </source>
</evidence>
<dbReference type="InterPro" id="IPR027417">
    <property type="entry name" value="P-loop_NTPase"/>
</dbReference>
<dbReference type="EMBL" id="JAFCJH010000070">
    <property type="protein sequence ID" value="MBR0801085.1"/>
    <property type="molecule type" value="Genomic_DNA"/>
</dbReference>
<evidence type="ECO:0000256" key="6">
    <source>
        <dbReference type="ARBA" id="ARBA00024722"/>
    </source>
</evidence>
<dbReference type="CDD" id="cd03224">
    <property type="entry name" value="ABC_TM1139_LivF_branched"/>
    <property type="match status" value="1"/>
</dbReference>
<dbReference type="PANTHER" id="PTHR43820">
    <property type="entry name" value="HIGH-AFFINITY BRANCHED-CHAIN AMINO ACID TRANSPORT ATP-BINDING PROTEIN LIVF"/>
    <property type="match status" value="1"/>
</dbReference>